<dbReference type="InterPro" id="IPR026870">
    <property type="entry name" value="Zinc_ribbon_dom"/>
</dbReference>
<dbReference type="InterPro" id="IPR015655">
    <property type="entry name" value="PP2C"/>
</dbReference>
<accession>A0A1W7D0S8</accession>
<feature type="compositionally biased region" description="Pro residues" evidence="1">
    <location>
        <begin position="121"/>
        <end position="131"/>
    </location>
</feature>
<dbReference type="SMART" id="SM00331">
    <property type="entry name" value="PP2C_SIG"/>
    <property type="match status" value="1"/>
</dbReference>
<evidence type="ECO:0000256" key="1">
    <source>
        <dbReference type="SAM" id="MobiDB-lite"/>
    </source>
</evidence>
<dbReference type="PROSITE" id="PS51746">
    <property type="entry name" value="PPM_2"/>
    <property type="match status" value="1"/>
</dbReference>
<feature type="compositionally biased region" description="Pro residues" evidence="1">
    <location>
        <begin position="69"/>
        <end position="107"/>
    </location>
</feature>
<feature type="domain" description="PPM-type phosphatase" evidence="2">
    <location>
        <begin position="197"/>
        <end position="450"/>
    </location>
</feature>
<reference evidence="3 4" key="1">
    <citation type="submission" date="2017-05" db="EMBL/GenBank/DDBJ databases">
        <title>Complete genome sequence of Streptomyces sp. SCSIO 03032 revealed the diverse biosynthetic pathways for its bioactive secondary metabolites.</title>
        <authorList>
            <person name="Ma L."/>
            <person name="Zhu Y."/>
            <person name="Zhang W."/>
            <person name="Zhang G."/>
            <person name="Tian X."/>
            <person name="Zhang S."/>
            <person name="Zhang C."/>
        </authorList>
    </citation>
    <scope>NUCLEOTIDE SEQUENCE [LARGE SCALE GENOMIC DNA]</scope>
    <source>
        <strain evidence="3 4">SCSIO 03032</strain>
    </source>
</reference>
<dbReference type="CDD" id="cd00143">
    <property type="entry name" value="PP2Cc"/>
    <property type="match status" value="1"/>
</dbReference>
<dbReference type="GO" id="GO:0004722">
    <property type="term" value="F:protein serine/threonine phosphatase activity"/>
    <property type="evidence" value="ECO:0007669"/>
    <property type="project" value="InterPro"/>
</dbReference>
<evidence type="ECO:0000259" key="2">
    <source>
        <dbReference type="PROSITE" id="PS51746"/>
    </source>
</evidence>
<keyword evidence="4" id="KW-1185">Reference proteome</keyword>
<feature type="region of interest" description="Disordered" evidence="1">
    <location>
        <begin position="1"/>
        <end position="161"/>
    </location>
</feature>
<dbReference type="EMBL" id="CP021121">
    <property type="protein sequence ID" value="ARQ70634.1"/>
    <property type="molecule type" value="Genomic_DNA"/>
</dbReference>
<protein>
    <recommendedName>
        <fullName evidence="2">PPM-type phosphatase domain-containing protein</fullName>
    </recommendedName>
</protein>
<sequence length="460" mass="46421">MGVTMPQLDQLSACPGCGEPLEDDDRFCGVCGTDLRAASARGPAGPGAPGGTAAPEPSAEAEAEADFTLPPPLRQAPPPPPAPPAPPGPSPATPPASPAPSSPPPAPASRAPGPAAADPRAVPPAGPPAPAPAAADPRTPLGADPRAEAAQPPAREEPPPIPCAVCVTGWVDAEGYCVECGRAQPGKRDHVERALGGVAAVSDLGLRHHRNEDAFTVSATALPDGSPAVIAVVCDGVSSSSRPDEASAAAAEAAQEYLLDRLPRGADGKQAMREALLAAAEAVNALAADGSAPEPGRNAPACTIVGAVTTGGTLVIGWVGDSRAYWVPEDEGAAPARLTQDDSWAAQMVAAGLLDEAEAMADHRAHAITAWLGADAHEVDPHTRAFEPDRPGVVIVCTDGLWNYAETAEQMARVVPGKARSAPLPSAQHLVRHALDSGGHDNVTVAVIPFPAEHDRAATA</sequence>
<gene>
    <name evidence="3" type="ORF">CAG99_18905</name>
</gene>
<dbReference type="RefSeq" id="WP_086160484.1">
    <property type="nucleotide sequence ID" value="NZ_CP021121.1"/>
</dbReference>
<dbReference type="SUPFAM" id="SSF81606">
    <property type="entry name" value="PP2C-like"/>
    <property type="match status" value="1"/>
</dbReference>
<feature type="compositionally biased region" description="Low complexity" evidence="1">
    <location>
        <begin position="132"/>
        <end position="153"/>
    </location>
</feature>
<dbReference type="Pfam" id="PF13672">
    <property type="entry name" value="PP2C_2"/>
    <property type="match status" value="1"/>
</dbReference>
<dbReference type="InterPro" id="IPR001932">
    <property type="entry name" value="PPM-type_phosphatase-like_dom"/>
</dbReference>
<dbReference type="Gene3D" id="3.60.40.10">
    <property type="entry name" value="PPM-type phosphatase domain"/>
    <property type="match status" value="1"/>
</dbReference>
<dbReference type="PANTHER" id="PTHR47992">
    <property type="entry name" value="PROTEIN PHOSPHATASE"/>
    <property type="match status" value="1"/>
</dbReference>
<proteinExistence type="predicted"/>
<dbReference type="InterPro" id="IPR036457">
    <property type="entry name" value="PPM-type-like_dom_sf"/>
</dbReference>
<organism evidence="3 4">
    <name type="scientific">Streptomyces marincola</name>
    <dbReference type="NCBI Taxonomy" id="2878388"/>
    <lineage>
        <taxon>Bacteria</taxon>
        <taxon>Bacillati</taxon>
        <taxon>Actinomycetota</taxon>
        <taxon>Actinomycetes</taxon>
        <taxon>Kitasatosporales</taxon>
        <taxon>Streptomycetaceae</taxon>
        <taxon>Streptomyces</taxon>
    </lineage>
</organism>
<evidence type="ECO:0000313" key="3">
    <source>
        <dbReference type="EMBL" id="ARQ70634.1"/>
    </source>
</evidence>
<dbReference type="Proteomes" id="UP000194218">
    <property type="component" value="Chromosome"/>
</dbReference>
<feature type="compositionally biased region" description="Low complexity" evidence="1">
    <location>
        <begin position="108"/>
        <end position="120"/>
    </location>
</feature>
<dbReference type="SMART" id="SM00332">
    <property type="entry name" value="PP2Cc"/>
    <property type="match status" value="1"/>
</dbReference>
<dbReference type="PRINTS" id="PR01217">
    <property type="entry name" value="PRICHEXTENSN"/>
</dbReference>
<dbReference type="Pfam" id="PF13240">
    <property type="entry name" value="Zn_Ribbon_1"/>
    <property type="match status" value="1"/>
</dbReference>
<dbReference type="AlphaFoldDB" id="A0A1W7D0S8"/>
<dbReference type="KEGG" id="smao:CAG99_18905"/>
<name>A0A1W7D0S8_9ACTN</name>
<evidence type="ECO:0000313" key="4">
    <source>
        <dbReference type="Proteomes" id="UP000194218"/>
    </source>
</evidence>
<dbReference type="OrthoDB" id="9801841at2"/>